<dbReference type="InterPro" id="IPR003358">
    <property type="entry name" value="tRNA_(Gua-N-7)_MeTrfase_Trmb"/>
</dbReference>
<keyword evidence="9" id="KW-1185">Reference proteome</keyword>
<evidence type="ECO:0000313" key="8">
    <source>
        <dbReference type="EMBL" id="UUX52121.1"/>
    </source>
</evidence>
<dbReference type="GO" id="GO:0008176">
    <property type="term" value="F:tRNA (guanine(46)-N7)-methyltransferase activity"/>
    <property type="evidence" value="ECO:0007669"/>
    <property type="project" value="UniProtKB-UniRule"/>
</dbReference>
<comment type="catalytic activity">
    <reaction evidence="1 7">
        <text>guanosine(46) in tRNA + S-adenosyl-L-methionine = N(7)-methylguanosine(46) in tRNA + S-adenosyl-L-homocysteine</text>
        <dbReference type="Rhea" id="RHEA:42708"/>
        <dbReference type="Rhea" id="RHEA-COMP:10188"/>
        <dbReference type="Rhea" id="RHEA-COMP:10189"/>
        <dbReference type="ChEBI" id="CHEBI:57856"/>
        <dbReference type="ChEBI" id="CHEBI:59789"/>
        <dbReference type="ChEBI" id="CHEBI:74269"/>
        <dbReference type="ChEBI" id="CHEBI:74480"/>
        <dbReference type="EC" id="2.1.1.33"/>
    </reaction>
</comment>
<dbReference type="HAMAP" id="MF_01057">
    <property type="entry name" value="tRNA_methyltr_TrmB"/>
    <property type="match status" value="1"/>
</dbReference>
<gene>
    <name evidence="7 8" type="primary">trmB</name>
    <name evidence="8" type="ORF">NUH88_10545</name>
</gene>
<comment type="pathway">
    <text evidence="7">tRNA modification; N(7)-methylguanine-tRNA biosynthesis.</text>
</comment>
<dbReference type="Proteomes" id="UP001060336">
    <property type="component" value="Chromosome"/>
</dbReference>
<dbReference type="EC" id="2.1.1.33" evidence="7"/>
<evidence type="ECO:0000256" key="3">
    <source>
        <dbReference type="ARBA" id="ARBA00022603"/>
    </source>
</evidence>
<dbReference type="InterPro" id="IPR029063">
    <property type="entry name" value="SAM-dependent_MTases_sf"/>
</dbReference>
<feature type="binding site" evidence="7">
    <location>
        <begin position="218"/>
        <end position="221"/>
    </location>
    <ligand>
        <name>substrate</name>
    </ligand>
</feature>
<feature type="binding site" evidence="7">
    <location>
        <position position="148"/>
    </location>
    <ligand>
        <name>substrate</name>
    </ligand>
</feature>
<dbReference type="CDD" id="cd02440">
    <property type="entry name" value="AdoMet_MTases"/>
    <property type="match status" value="1"/>
</dbReference>
<dbReference type="InterPro" id="IPR055361">
    <property type="entry name" value="tRNA_methyltr_TrmB_bact"/>
</dbReference>
<dbReference type="GO" id="GO:0043527">
    <property type="term" value="C:tRNA methyltransferase complex"/>
    <property type="evidence" value="ECO:0007669"/>
    <property type="project" value="TreeGrafter"/>
</dbReference>
<keyword evidence="6 7" id="KW-0819">tRNA processing</keyword>
<evidence type="ECO:0000256" key="4">
    <source>
        <dbReference type="ARBA" id="ARBA00022679"/>
    </source>
</evidence>
<feature type="binding site" evidence="7">
    <location>
        <position position="122"/>
    </location>
    <ligand>
        <name>S-adenosyl-L-methionine</name>
        <dbReference type="ChEBI" id="CHEBI:59789"/>
    </ligand>
</feature>
<comment type="function">
    <text evidence="2 7">Catalyzes the formation of N(7)-methylguanine at position 46 (m7G46) in tRNA.</text>
</comment>
<evidence type="ECO:0000256" key="6">
    <source>
        <dbReference type="ARBA" id="ARBA00022694"/>
    </source>
</evidence>
<protein>
    <recommendedName>
        <fullName evidence="7">tRNA (guanine-N(7)-)-methyltransferase</fullName>
        <ecNumber evidence="7">2.1.1.33</ecNumber>
    </recommendedName>
    <alternativeName>
        <fullName evidence="7">tRNA (guanine(46)-N(7))-methyltransferase</fullName>
    </alternativeName>
    <alternativeName>
        <fullName evidence="7">tRNA(m7G46)-methyltransferase</fullName>
    </alternativeName>
</protein>
<keyword evidence="4 7" id="KW-0808">Transferase</keyword>
<evidence type="ECO:0000256" key="7">
    <source>
        <dbReference type="HAMAP-Rule" id="MF_01057"/>
    </source>
</evidence>
<organism evidence="8 9">
    <name type="scientific">Nisaea acidiphila</name>
    <dbReference type="NCBI Taxonomy" id="1862145"/>
    <lineage>
        <taxon>Bacteria</taxon>
        <taxon>Pseudomonadati</taxon>
        <taxon>Pseudomonadota</taxon>
        <taxon>Alphaproteobacteria</taxon>
        <taxon>Rhodospirillales</taxon>
        <taxon>Thalassobaculaceae</taxon>
        <taxon>Nisaea</taxon>
    </lineage>
</organism>
<evidence type="ECO:0000256" key="1">
    <source>
        <dbReference type="ARBA" id="ARBA00000142"/>
    </source>
</evidence>
<feature type="binding site" evidence="7">
    <location>
        <position position="144"/>
    </location>
    <ligand>
        <name>S-adenosyl-L-methionine</name>
        <dbReference type="ChEBI" id="CHEBI:59789"/>
    </ligand>
</feature>
<evidence type="ECO:0000256" key="5">
    <source>
        <dbReference type="ARBA" id="ARBA00022691"/>
    </source>
</evidence>
<proteinExistence type="inferred from homology"/>
<reference evidence="8" key="1">
    <citation type="submission" date="2022-08" db="EMBL/GenBank/DDBJ databases">
        <title>Nisaea acidiphila sp. nov., isolated from a marine algal debris and emended description of the genus Nisaea Urios et al. 2008.</title>
        <authorList>
            <person name="Kwon K."/>
        </authorList>
    </citation>
    <scope>NUCLEOTIDE SEQUENCE</scope>
    <source>
        <strain evidence="8">MEBiC11861</strain>
    </source>
</reference>
<dbReference type="AlphaFoldDB" id="A0A9J7B0D4"/>
<name>A0A9J7B0D4_9PROT</name>
<feature type="binding site" evidence="7">
    <location>
        <position position="70"/>
    </location>
    <ligand>
        <name>S-adenosyl-L-methionine</name>
        <dbReference type="ChEBI" id="CHEBI:59789"/>
    </ligand>
</feature>
<dbReference type="Pfam" id="PF02390">
    <property type="entry name" value="Methyltransf_4"/>
    <property type="match status" value="1"/>
</dbReference>
<accession>A0A9J7B0D4</accession>
<dbReference type="RefSeq" id="WP_257772008.1">
    <property type="nucleotide sequence ID" value="NZ_CP102480.1"/>
</dbReference>
<feature type="binding site" evidence="7">
    <location>
        <position position="180"/>
    </location>
    <ligand>
        <name>substrate</name>
    </ligand>
</feature>
<evidence type="ECO:0000256" key="2">
    <source>
        <dbReference type="ARBA" id="ARBA00003015"/>
    </source>
</evidence>
<dbReference type="NCBIfam" id="TIGR00091">
    <property type="entry name" value="tRNA (guanosine(46)-N7)-methyltransferase TrmB"/>
    <property type="match status" value="1"/>
</dbReference>
<evidence type="ECO:0000313" key="9">
    <source>
        <dbReference type="Proteomes" id="UP001060336"/>
    </source>
</evidence>
<comment type="similarity">
    <text evidence="7">Belongs to the class I-like SAM-binding methyltransferase superfamily. TrmB family.</text>
</comment>
<dbReference type="EMBL" id="CP102480">
    <property type="protein sequence ID" value="UUX52121.1"/>
    <property type="molecule type" value="Genomic_DNA"/>
</dbReference>
<dbReference type="KEGG" id="naci:NUH88_10545"/>
<dbReference type="PANTHER" id="PTHR23417:SF14">
    <property type="entry name" value="PENTACOTRIPEPTIDE-REPEAT REGION OF PRORP DOMAIN-CONTAINING PROTEIN"/>
    <property type="match status" value="1"/>
</dbReference>
<dbReference type="PROSITE" id="PS51625">
    <property type="entry name" value="SAM_MT_TRMB"/>
    <property type="match status" value="1"/>
</dbReference>
<keyword evidence="3 7" id="KW-0489">Methyltransferase</keyword>
<dbReference type="PANTHER" id="PTHR23417">
    <property type="entry name" value="3-DEOXY-D-MANNO-OCTULOSONIC-ACID TRANSFERASE/TRNA GUANINE-N 7 - -METHYLTRANSFERASE"/>
    <property type="match status" value="1"/>
</dbReference>
<dbReference type="SUPFAM" id="SSF53335">
    <property type="entry name" value="S-adenosyl-L-methionine-dependent methyltransferases"/>
    <property type="match status" value="1"/>
</dbReference>
<comment type="caution">
    <text evidence="7">Lacks conserved residue(s) required for the propagation of feature annotation.</text>
</comment>
<dbReference type="Gene3D" id="3.40.50.150">
    <property type="entry name" value="Vaccinia Virus protein VP39"/>
    <property type="match status" value="1"/>
</dbReference>
<feature type="binding site" evidence="7">
    <location>
        <position position="95"/>
    </location>
    <ligand>
        <name>S-adenosyl-L-methionine</name>
        <dbReference type="ChEBI" id="CHEBI:59789"/>
    </ligand>
</feature>
<sequence>MPPGKDIPKDIVQRDRVFYGRRRGRRLRAGMEALLEERLPELLVELPGTPDAMLDPRTLFPPETRGIWLEIGFGGGEHLAAQAEANPDVGFIGSEPFMNGVASLLRHCEDRGLSNVRIYPDDVRDLLAVLPDGCLDRIAVLFADPWPKKRHHPRRIIQHGTIADFHRLLKPGGELRLATDDMGYLRWMLARATAHRGFRWLARGPQDWRLRPEDWPETRYEAKARAQGRQPAFMRFERLDTGG</sequence>
<keyword evidence="5 7" id="KW-0949">S-adenosyl-L-methionine</keyword>